<dbReference type="Pfam" id="PF00589">
    <property type="entry name" value="Phage_integrase"/>
    <property type="match status" value="1"/>
</dbReference>
<dbReference type="Proteomes" id="UP000032027">
    <property type="component" value="Chromosome"/>
</dbReference>
<reference evidence="4 5" key="3">
    <citation type="journal article" date="2019" name="Int. J. Syst. Evol. Microbiol.">
        <title>Nitrosopumilus adriaticus sp. nov. and Nitrosopumilus piranensis sp. nov., two ammonia-oxidizing archaea from the Adriatic Sea and members of the class Nitrososphaeria.</title>
        <authorList>
            <person name="Bayer B."/>
            <person name="Vojvoda J."/>
            <person name="Reinthaler T."/>
            <person name="Reyes C."/>
            <person name="Pinto M."/>
            <person name="Herndl G.J."/>
        </authorList>
    </citation>
    <scope>NUCLEOTIDE SEQUENCE [LARGE SCALE GENOMIC DNA]</scope>
    <source>
        <strain evidence="4 5">D3C</strain>
    </source>
</reference>
<gene>
    <name evidence="4" type="ORF">NPIRD3C_1216</name>
</gene>
<name>A0A0C5BRQ6_9ARCH</name>
<evidence type="ECO:0000313" key="5">
    <source>
        <dbReference type="Proteomes" id="UP000032027"/>
    </source>
</evidence>
<dbReference type="Gene3D" id="1.10.443.10">
    <property type="entry name" value="Intergrase catalytic core"/>
    <property type="match status" value="1"/>
</dbReference>
<dbReference type="RefSeq" id="WP_148703273.1">
    <property type="nucleotide sequence ID" value="NZ_CP010868.1"/>
</dbReference>
<dbReference type="GeneID" id="41600357"/>
<dbReference type="PROSITE" id="PS51898">
    <property type="entry name" value="TYR_RECOMBINASE"/>
    <property type="match status" value="1"/>
</dbReference>
<dbReference type="AlphaFoldDB" id="A0A0C5BRQ6"/>
<dbReference type="OrthoDB" id="12201at2157"/>
<evidence type="ECO:0000256" key="1">
    <source>
        <dbReference type="ARBA" id="ARBA00023172"/>
    </source>
</evidence>
<dbReference type="PATRIC" id="fig|1582439.9.peg.1253"/>
<dbReference type="GO" id="GO:0015074">
    <property type="term" value="P:DNA integration"/>
    <property type="evidence" value="ECO:0007669"/>
    <property type="project" value="InterPro"/>
</dbReference>
<keyword evidence="1" id="KW-0233">DNA recombination</keyword>
<evidence type="ECO:0000256" key="2">
    <source>
        <dbReference type="SAM" id="Coils"/>
    </source>
</evidence>
<keyword evidence="5" id="KW-1185">Reference proteome</keyword>
<evidence type="ECO:0000313" key="4">
    <source>
        <dbReference type="EMBL" id="AJM92428.1"/>
    </source>
</evidence>
<protein>
    <submittedName>
        <fullName evidence="4">Putative Integrase family protein</fullName>
    </submittedName>
</protein>
<dbReference type="EMBL" id="CP010868">
    <property type="protein sequence ID" value="AJM92428.1"/>
    <property type="molecule type" value="Genomic_DNA"/>
</dbReference>
<keyword evidence="2" id="KW-0175">Coiled coil</keyword>
<reference evidence="5" key="1">
    <citation type="submission" date="2015-02" db="EMBL/GenBank/DDBJ databases">
        <title>Characterization of two novel Thaumarchaeota isolated from the Northern Adriatic Sea.</title>
        <authorList>
            <person name="Bayer B."/>
            <person name="Vojvoda J."/>
            <person name="Offre P."/>
            <person name="Srivastava A."/>
            <person name="Elisabeth N."/>
            <person name="Garcia J.A.L."/>
            <person name="Schleper C."/>
            <person name="Herndl G.J."/>
        </authorList>
    </citation>
    <scope>NUCLEOTIDE SEQUENCE [LARGE SCALE GENOMIC DNA]</scope>
    <source>
        <strain evidence="5">D3C</strain>
    </source>
</reference>
<dbReference type="SUPFAM" id="SSF56349">
    <property type="entry name" value="DNA breaking-rejoining enzymes"/>
    <property type="match status" value="1"/>
</dbReference>
<accession>A0A0C5BRQ6</accession>
<dbReference type="GO" id="GO:0006310">
    <property type="term" value="P:DNA recombination"/>
    <property type="evidence" value="ECO:0007669"/>
    <property type="project" value="UniProtKB-KW"/>
</dbReference>
<feature type="domain" description="Tyr recombinase" evidence="3">
    <location>
        <begin position="34"/>
        <end position="225"/>
    </location>
</feature>
<dbReference type="InterPro" id="IPR013762">
    <property type="entry name" value="Integrase-like_cat_sf"/>
</dbReference>
<dbReference type="STRING" id="1582439.NPIRD3C_1216"/>
<sequence length="274" mass="32062">MILFALQSFCDANDIEGVNWKKIRRLLGKKQKPKKSRPFTTDEIKLMLGVTKELRSKAILLFLSSSGVRREALTELKIGHLKEMPNDCLAVTVYADTDEEYITFINKEAKEALPRYFEKRKKDGESLDPDHPVFRTKYTLAISKPKVVSEKTVSNLVHRAKTNSGINLNDEPNMLCHAFRRRFNPILKLNNNANNPLIERLMGHDMKLDNAYFQPTIENLFEEYQKGVSNLVIDDKERVLEEKKKVEQEKEELIKIKEENENWQKKYAHERRKQ</sequence>
<dbReference type="InterPro" id="IPR002104">
    <property type="entry name" value="Integrase_catalytic"/>
</dbReference>
<organism evidence="4 5">
    <name type="scientific">Nitrosopumilus piranensis</name>
    <dbReference type="NCBI Taxonomy" id="1582439"/>
    <lineage>
        <taxon>Archaea</taxon>
        <taxon>Nitrososphaerota</taxon>
        <taxon>Nitrososphaeria</taxon>
        <taxon>Nitrosopumilales</taxon>
        <taxon>Nitrosopumilaceae</taxon>
        <taxon>Nitrosopumilus</taxon>
    </lineage>
</organism>
<dbReference type="GO" id="GO:0003677">
    <property type="term" value="F:DNA binding"/>
    <property type="evidence" value="ECO:0007669"/>
    <property type="project" value="InterPro"/>
</dbReference>
<dbReference type="HOGENOM" id="CLU_057056_0_0_2"/>
<feature type="coiled-coil region" evidence="2">
    <location>
        <begin position="233"/>
        <end position="273"/>
    </location>
</feature>
<evidence type="ECO:0000259" key="3">
    <source>
        <dbReference type="PROSITE" id="PS51898"/>
    </source>
</evidence>
<dbReference type="InterPro" id="IPR011010">
    <property type="entry name" value="DNA_brk_join_enz"/>
</dbReference>
<dbReference type="KEGG" id="nid:NPIRD3C_1216"/>
<reference evidence="4 5" key="2">
    <citation type="journal article" date="2016" name="ISME J.">
        <title>Physiological and genomic characterization of two novel marine thaumarchaeal strains indicates niche differentiation.</title>
        <authorList>
            <person name="Bayer B."/>
            <person name="Vojvoda J."/>
            <person name="Offre P."/>
            <person name="Alves R.J."/>
            <person name="Elisabeth N.H."/>
            <person name="Garcia J.A."/>
            <person name="Volland J.M."/>
            <person name="Srivastava A."/>
            <person name="Schleper C."/>
            <person name="Herndl G.J."/>
        </authorList>
    </citation>
    <scope>NUCLEOTIDE SEQUENCE [LARGE SCALE GENOMIC DNA]</scope>
    <source>
        <strain evidence="4 5">D3C</strain>
    </source>
</reference>
<proteinExistence type="predicted"/>